<dbReference type="AlphaFoldDB" id="A0AAV7NV59"/>
<accession>A0AAV7NV59</accession>
<gene>
    <name evidence="1" type="ORF">NDU88_006695</name>
</gene>
<reference evidence="1" key="1">
    <citation type="journal article" date="2022" name="bioRxiv">
        <title>Sequencing and chromosome-scale assembly of the giantPleurodeles waltlgenome.</title>
        <authorList>
            <person name="Brown T."/>
            <person name="Elewa A."/>
            <person name="Iarovenko S."/>
            <person name="Subramanian E."/>
            <person name="Araus A.J."/>
            <person name="Petzold A."/>
            <person name="Susuki M."/>
            <person name="Suzuki K.-i.T."/>
            <person name="Hayashi T."/>
            <person name="Toyoda A."/>
            <person name="Oliveira C."/>
            <person name="Osipova E."/>
            <person name="Leigh N.D."/>
            <person name="Simon A."/>
            <person name="Yun M.H."/>
        </authorList>
    </citation>
    <scope>NUCLEOTIDE SEQUENCE</scope>
    <source>
        <strain evidence="1">20211129_DDA</strain>
        <tissue evidence="1">Liver</tissue>
    </source>
</reference>
<organism evidence="1 2">
    <name type="scientific">Pleurodeles waltl</name>
    <name type="common">Iberian ribbed newt</name>
    <dbReference type="NCBI Taxonomy" id="8319"/>
    <lineage>
        <taxon>Eukaryota</taxon>
        <taxon>Metazoa</taxon>
        <taxon>Chordata</taxon>
        <taxon>Craniata</taxon>
        <taxon>Vertebrata</taxon>
        <taxon>Euteleostomi</taxon>
        <taxon>Amphibia</taxon>
        <taxon>Batrachia</taxon>
        <taxon>Caudata</taxon>
        <taxon>Salamandroidea</taxon>
        <taxon>Salamandridae</taxon>
        <taxon>Pleurodelinae</taxon>
        <taxon>Pleurodeles</taxon>
    </lineage>
</organism>
<sequence>MGAVLDIRVVHGLVAFDRVVALNVSYFSDNNNMLQKDDSYIGRDRVETKSLIRRSFPGVPLPGNKVSHKTRIQRLSLVSWRLRCQETRSLVRRVSVAKQLSNQRRA</sequence>
<name>A0AAV7NV59_PLEWA</name>
<dbReference type="Proteomes" id="UP001066276">
    <property type="component" value="Chromosome 8"/>
</dbReference>
<evidence type="ECO:0000313" key="2">
    <source>
        <dbReference type="Proteomes" id="UP001066276"/>
    </source>
</evidence>
<protein>
    <submittedName>
        <fullName evidence="1">Uncharacterized protein</fullName>
    </submittedName>
</protein>
<proteinExistence type="predicted"/>
<keyword evidence="2" id="KW-1185">Reference proteome</keyword>
<dbReference type="EMBL" id="JANPWB010000012">
    <property type="protein sequence ID" value="KAJ1118504.1"/>
    <property type="molecule type" value="Genomic_DNA"/>
</dbReference>
<evidence type="ECO:0000313" key="1">
    <source>
        <dbReference type="EMBL" id="KAJ1118504.1"/>
    </source>
</evidence>
<comment type="caution">
    <text evidence="1">The sequence shown here is derived from an EMBL/GenBank/DDBJ whole genome shotgun (WGS) entry which is preliminary data.</text>
</comment>